<accession>A0A817W4I3</accession>
<dbReference type="EMBL" id="CAJNXB010003965">
    <property type="protein sequence ID" value="CAF3348778.1"/>
    <property type="molecule type" value="Genomic_DNA"/>
</dbReference>
<organism evidence="2 5">
    <name type="scientific">Rotaria socialis</name>
    <dbReference type="NCBI Taxonomy" id="392032"/>
    <lineage>
        <taxon>Eukaryota</taxon>
        <taxon>Metazoa</taxon>
        <taxon>Spiralia</taxon>
        <taxon>Gnathifera</taxon>
        <taxon>Rotifera</taxon>
        <taxon>Eurotatoria</taxon>
        <taxon>Bdelloidea</taxon>
        <taxon>Philodinida</taxon>
        <taxon>Philodinidae</taxon>
        <taxon>Rotaria</taxon>
    </lineage>
</organism>
<dbReference type="EMBL" id="CAJNYT010003779">
    <property type="protein sequence ID" value="CAF3599778.1"/>
    <property type="molecule type" value="Genomic_DNA"/>
</dbReference>
<evidence type="ECO:0000313" key="1">
    <source>
        <dbReference type="EMBL" id="CAF3295094.1"/>
    </source>
</evidence>
<proteinExistence type="predicted"/>
<protein>
    <submittedName>
        <fullName evidence="2">Uncharacterized protein</fullName>
    </submittedName>
</protein>
<gene>
    <name evidence="3" type="ORF">GRG538_LOCUS22624</name>
    <name evidence="1" type="ORF">LUA448_LOCUS7552</name>
    <name evidence="4" type="ORF">QYT958_LOCUS20506</name>
    <name evidence="2" type="ORF">TIS948_LOCUS23078</name>
</gene>
<dbReference type="Proteomes" id="UP000663825">
    <property type="component" value="Unassembled WGS sequence"/>
</dbReference>
<evidence type="ECO:0000313" key="5">
    <source>
        <dbReference type="Proteomes" id="UP000663825"/>
    </source>
</evidence>
<comment type="caution">
    <text evidence="2">The sequence shown here is derived from an EMBL/GenBank/DDBJ whole genome shotgun (WGS) entry which is preliminary data.</text>
</comment>
<dbReference type="OrthoDB" id="10425321at2759"/>
<name>A0A817W4I3_9BILA</name>
<reference evidence="2" key="1">
    <citation type="submission" date="2021-02" db="EMBL/GenBank/DDBJ databases">
        <authorList>
            <person name="Nowell W R."/>
        </authorList>
    </citation>
    <scope>NUCLEOTIDE SEQUENCE</scope>
</reference>
<evidence type="ECO:0000313" key="4">
    <source>
        <dbReference type="EMBL" id="CAF4743682.1"/>
    </source>
</evidence>
<sequence>MPYFVIAHRRNLVQSSSPNCHIIPGNQMARQPSSAMRNNVPRRLPVLQAPTFPRLSNYYHEETQYQTAEEEEELYQYPTTYITAQHGAHIKKSAIQRQIITESERSSTRYVDPRYLSYTYYNR</sequence>
<dbReference type="EMBL" id="CAJOBR010003581">
    <property type="protein sequence ID" value="CAF4743682.1"/>
    <property type="molecule type" value="Genomic_DNA"/>
</dbReference>
<dbReference type="Proteomes" id="UP000663872">
    <property type="component" value="Unassembled WGS sequence"/>
</dbReference>
<dbReference type="AlphaFoldDB" id="A0A817W4I3"/>
<dbReference type="Proteomes" id="UP000663833">
    <property type="component" value="Unassembled WGS sequence"/>
</dbReference>
<evidence type="ECO:0000313" key="3">
    <source>
        <dbReference type="EMBL" id="CAF3599778.1"/>
    </source>
</evidence>
<evidence type="ECO:0000313" key="2">
    <source>
        <dbReference type="EMBL" id="CAF3348778.1"/>
    </source>
</evidence>
<dbReference type="Proteomes" id="UP000663848">
    <property type="component" value="Unassembled WGS sequence"/>
</dbReference>
<dbReference type="EMBL" id="CAJNYD010000756">
    <property type="protein sequence ID" value="CAF3295094.1"/>
    <property type="molecule type" value="Genomic_DNA"/>
</dbReference>